<evidence type="ECO:0008006" key="5">
    <source>
        <dbReference type="Google" id="ProtNLM"/>
    </source>
</evidence>
<dbReference type="AlphaFoldDB" id="A0A1J5BBR8"/>
<feature type="signal peptide" evidence="2">
    <location>
        <begin position="1"/>
        <end position="24"/>
    </location>
</feature>
<keyword evidence="1" id="KW-0812">Transmembrane</keyword>
<proteinExistence type="predicted"/>
<keyword evidence="2" id="KW-0732">Signal</keyword>
<name>A0A1J5BBR8_9BACT</name>
<dbReference type="Gene3D" id="3.40.30.10">
    <property type="entry name" value="Glutaredoxin"/>
    <property type="match status" value="1"/>
</dbReference>
<feature type="transmembrane region" description="Helical" evidence="1">
    <location>
        <begin position="190"/>
        <end position="209"/>
    </location>
</feature>
<keyword evidence="1" id="KW-1133">Transmembrane helix</keyword>
<evidence type="ECO:0000313" key="3">
    <source>
        <dbReference type="EMBL" id="OIP04368.1"/>
    </source>
</evidence>
<gene>
    <name evidence="3" type="ORF">AUK18_00165</name>
</gene>
<dbReference type="SUPFAM" id="SSF52833">
    <property type="entry name" value="Thioredoxin-like"/>
    <property type="match status" value="1"/>
</dbReference>
<feature type="transmembrane region" description="Helical" evidence="1">
    <location>
        <begin position="215"/>
        <end position="241"/>
    </location>
</feature>
<evidence type="ECO:0000256" key="1">
    <source>
        <dbReference type="SAM" id="Phobius"/>
    </source>
</evidence>
<comment type="caution">
    <text evidence="3">The sequence shown here is derived from an EMBL/GenBank/DDBJ whole genome shotgun (WGS) entry which is preliminary data.</text>
</comment>
<evidence type="ECO:0000313" key="4">
    <source>
        <dbReference type="Proteomes" id="UP000183605"/>
    </source>
</evidence>
<feature type="transmembrane region" description="Helical" evidence="1">
    <location>
        <begin position="321"/>
        <end position="345"/>
    </location>
</feature>
<sequence length="383" mass="42744">MLKKIVKSLLIFGLFLSLVKPALAADVILHLFWASGCPHCAKEKSFLNGLKQKYPQLLIKDYEITADRKNLELLQKVGVELQADVSGVPFTVIGKEHFSGYFNDETTGREIEAAVKCAVENGCQDLVGGLLPSIPETLKVPIFGELRIKTLSLPLLTLIVAFLDGFNPCAMWTLLLLIGLLLSMKDRKRMWALGIAFIASSAFIYFLFLSAWLNLFLFLGFVVWVRVLIGLAALAAGGYYLKDYLVNKQGSCSIMGDAKRRKIFEKIRSIIQKRWFILALGGIILLAAAVNLVELICSAGLPAIYTKILSLSNLPAWQYYLYLLFYILIFILDDLLVFFTAMITLRVTGIGGKYSRFSYLIGGILMLAIGLLLLFKPEWLMFG</sequence>
<feature type="chain" id="PRO_5013063150" description="Thioredoxin domain-containing protein" evidence="2">
    <location>
        <begin position="25"/>
        <end position="383"/>
    </location>
</feature>
<accession>A0A1J5BBR8</accession>
<reference evidence="3 4" key="1">
    <citation type="journal article" date="2016" name="Environ. Microbiol.">
        <title>Genomic resolution of a cold subsurface aquifer community provides metabolic insights for novel microbes adapted to high CO concentrations.</title>
        <authorList>
            <person name="Probst A.J."/>
            <person name="Castelle C.J."/>
            <person name="Singh A."/>
            <person name="Brown C.T."/>
            <person name="Anantharaman K."/>
            <person name="Sharon I."/>
            <person name="Hug L.A."/>
            <person name="Burstein D."/>
            <person name="Emerson J.B."/>
            <person name="Thomas B.C."/>
            <person name="Banfield J.F."/>
        </authorList>
    </citation>
    <scope>NUCLEOTIDE SEQUENCE [LARGE SCALE GENOMIC DNA]</scope>
    <source>
        <strain evidence="3">CG2_30_44_31</strain>
    </source>
</reference>
<dbReference type="InterPro" id="IPR036249">
    <property type="entry name" value="Thioredoxin-like_sf"/>
</dbReference>
<dbReference type="Proteomes" id="UP000183605">
    <property type="component" value="Unassembled WGS sequence"/>
</dbReference>
<protein>
    <recommendedName>
        <fullName evidence="5">Thioredoxin domain-containing protein</fullName>
    </recommendedName>
</protein>
<dbReference type="EMBL" id="MNXQ01000005">
    <property type="protein sequence ID" value="OIP04368.1"/>
    <property type="molecule type" value="Genomic_DNA"/>
</dbReference>
<evidence type="ECO:0000256" key="2">
    <source>
        <dbReference type="SAM" id="SignalP"/>
    </source>
</evidence>
<keyword evidence="1" id="KW-0472">Membrane</keyword>
<feature type="transmembrane region" description="Helical" evidence="1">
    <location>
        <begin position="155"/>
        <end position="178"/>
    </location>
</feature>
<feature type="transmembrane region" description="Helical" evidence="1">
    <location>
        <begin position="357"/>
        <end position="375"/>
    </location>
</feature>
<feature type="transmembrane region" description="Helical" evidence="1">
    <location>
        <begin position="275"/>
        <end position="301"/>
    </location>
</feature>
<organism evidence="3 4">
    <name type="scientific">Candidatus Beckwithbacteria bacterium CG2_30_44_31</name>
    <dbReference type="NCBI Taxonomy" id="1805035"/>
    <lineage>
        <taxon>Bacteria</taxon>
        <taxon>Candidatus Beckwithiibacteriota</taxon>
    </lineage>
</organism>